<feature type="compositionally biased region" description="Polar residues" evidence="1">
    <location>
        <begin position="340"/>
        <end position="349"/>
    </location>
</feature>
<name>A0A922SJ03_SPOEX</name>
<accession>A0A922SJ03</accession>
<dbReference type="InterPro" id="IPR014840">
    <property type="entry name" value="HRD"/>
</dbReference>
<feature type="compositionally biased region" description="Basic residues" evidence="1">
    <location>
        <begin position="159"/>
        <end position="178"/>
    </location>
</feature>
<feature type="region of interest" description="Disordered" evidence="1">
    <location>
        <begin position="38"/>
        <end position="62"/>
    </location>
</feature>
<feature type="compositionally biased region" description="Low complexity" evidence="1">
    <location>
        <begin position="191"/>
        <end position="212"/>
    </location>
</feature>
<feature type="compositionally biased region" description="Basic and acidic residues" evidence="1">
    <location>
        <begin position="1"/>
        <end position="11"/>
    </location>
</feature>
<comment type="caution">
    <text evidence="3">The sequence shown here is derived from an EMBL/GenBank/DDBJ whole genome shotgun (WGS) entry which is preliminary data.</text>
</comment>
<dbReference type="PANTHER" id="PTHR21669">
    <property type="entry name" value="CAPZ-INTERACTING PROTEIN AND RELATED PROTEINS"/>
    <property type="match status" value="1"/>
</dbReference>
<dbReference type="AlphaFoldDB" id="A0A922SJ03"/>
<evidence type="ECO:0000313" key="4">
    <source>
        <dbReference type="Proteomes" id="UP000814243"/>
    </source>
</evidence>
<proteinExistence type="predicted"/>
<evidence type="ECO:0000256" key="1">
    <source>
        <dbReference type="SAM" id="MobiDB-lite"/>
    </source>
</evidence>
<feature type="domain" description="Hpc2-related" evidence="2">
    <location>
        <begin position="46"/>
        <end position="97"/>
    </location>
</feature>
<reference evidence="3" key="1">
    <citation type="journal article" date="2021" name="G3 (Bethesda)">
        <title>Genome and transcriptome analysis of the beet armyworm Spodoptera exigua reveals targets for pest control. .</title>
        <authorList>
            <person name="Simon S."/>
            <person name="Breeschoten T."/>
            <person name="Jansen H.J."/>
            <person name="Dirks R.P."/>
            <person name="Schranz M.E."/>
            <person name="Ros V.I.D."/>
        </authorList>
    </citation>
    <scope>NUCLEOTIDE SEQUENCE</scope>
    <source>
        <strain evidence="3">TB_SE_WUR_2020</strain>
    </source>
</reference>
<feature type="region of interest" description="Disordered" evidence="1">
    <location>
        <begin position="1"/>
        <end position="23"/>
    </location>
</feature>
<dbReference type="Proteomes" id="UP000814243">
    <property type="component" value="Unassembled WGS sequence"/>
</dbReference>
<feature type="compositionally biased region" description="Basic and acidic residues" evidence="1">
    <location>
        <begin position="386"/>
        <end position="409"/>
    </location>
</feature>
<feature type="region of interest" description="Disordered" evidence="1">
    <location>
        <begin position="269"/>
        <end position="297"/>
    </location>
</feature>
<feature type="region of interest" description="Disordered" evidence="1">
    <location>
        <begin position="107"/>
        <end position="229"/>
    </location>
</feature>
<dbReference type="PANTHER" id="PTHR21669:SF28">
    <property type="entry name" value="YEMANUCLEIN"/>
    <property type="match status" value="1"/>
</dbReference>
<feature type="compositionally biased region" description="Basic and acidic residues" evidence="1">
    <location>
        <begin position="418"/>
        <end position="431"/>
    </location>
</feature>
<evidence type="ECO:0000259" key="2">
    <source>
        <dbReference type="Pfam" id="PF08729"/>
    </source>
</evidence>
<dbReference type="GO" id="GO:0006325">
    <property type="term" value="P:chromatin organization"/>
    <property type="evidence" value="ECO:0007669"/>
    <property type="project" value="TreeGrafter"/>
</dbReference>
<dbReference type="Pfam" id="PF08729">
    <property type="entry name" value="HUN"/>
    <property type="match status" value="1"/>
</dbReference>
<feature type="compositionally biased region" description="Basic and acidic residues" evidence="1">
    <location>
        <begin position="540"/>
        <end position="551"/>
    </location>
</feature>
<organism evidence="3 4">
    <name type="scientific">Spodoptera exigua</name>
    <name type="common">Beet armyworm</name>
    <name type="synonym">Noctua fulgens</name>
    <dbReference type="NCBI Taxonomy" id="7107"/>
    <lineage>
        <taxon>Eukaryota</taxon>
        <taxon>Metazoa</taxon>
        <taxon>Ecdysozoa</taxon>
        <taxon>Arthropoda</taxon>
        <taxon>Hexapoda</taxon>
        <taxon>Insecta</taxon>
        <taxon>Pterygota</taxon>
        <taxon>Neoptera</taxon>
        <taxon>Endopterygota</taxon>
        <taxon>Lepidoptera</taxon>
        <taxon>Glossata</taxon>
        <taxon>Ditrysia</taxon>
        <taxon>Noctuoidea</taxon>
        <taxon>Noctuidae</taxon>
        <taxon>Amphipyrinae</taxon>
        <taxon>Spodoptera</taxon>
    </lineage>
</organism>
<sequence length="582" mass="64820">MRKKKVDRENGKTAGLDPFSESNDDVVRVARQFEQKYGGKSTYGRKGRSKHDDFADIGAGYDENDSFIDNTHGYDEMIPPECDTLHGGFYINCGSLEFKSVADQAAISDAEPGGSRRNKRRISSSSSEEDSSDRSSSGSSEDEKDPKAIANGDVDSHKTEHRKKKNKKIDKKTAKKVRRTDSSAATSGKQTSDATNTANSTAPPPSSSTVTNHNNKRKADDDLVDFDPDNLTDEEREALLVETLFRLKVLIDEKKPAMIANYNAECERVQEESSLTVTTTTTKQSPDKTEAPVTAEDTKAPYKTNSVFGSIMNSISISKDLIVDKKDSEKKEELYIPPNNIGSITITPVPSNPPKPEKKLNNNVQASTADKSGLIRVKSPAALNEMVKKDKVKKPEKSQVKEKRVDSPLHVDTSYQPSKKDPSPKHKEEIPQKQIESMRVNENNIPRPALVPVHHSPTFAKPDKRPPDVKRKKDVVIISDVDPLSEQEPLAVDDSSSDVELVEDNRTDKSENKRDKNETVPSKDRVNFDANKKVNSVKCNKKDKEVHKSSESEEPTNDDIDTLMRNLREMEVCTFYSNIIDL</sequence>
<dbReference type="GO" id="GO:0005634">
    <property type="term" value="C:nucleus"/>
    <property type="evidence" value="ECO:0007669"/>
    <property type="project" value="TreeGrafter"/>
</dbReference>
<feature type="compositionally biased region" description="Basic and acidic residues" evidence="1">
    <location>
        <begin position="285"/>
        <end position="297"/>
    </location>
</feature>
<protein>
    <recommendedName>
        <fullName evidence="2">Hpc2-related domain-containing protein</fullName>
    </recommendedName>
</protein>
<gene>
    <name evidence="3" type="ORF">HF086_012807</name>
</gene>
<dbReference type="EMBL" id="JACEFF010000368">
    <property type="protein sequence ID" value="KAH9638854.1"/>
    <property type="molecule type" value="Genomic_DNA"/>
</dbReference>
<feature type="compositionally biased region" description="Basic and acidic residues" evidence="1">
    <location>
        <begin position="461"/>
        <end position="475"/>
    </location>
</feature>
<feature type="region of interest" description="Disordered" evidence="1">
    <location>
        <begin position="333"/>
        <end position="560"/>
    </location>
</feature>
<feature type="compositionally biased region" description="Basic and acidic residues" evidence="1">
    <location>
        <begin position="503"/>
        <end position="532"/>
    </location>
</feature>
<evidence type="ECO:0000313" key="3">
    <source>
        <dbReference type="EMBL" id="KAH9638854.1"/>
    </source>
</evidence>